<proteinExistence type="predicted"/>
<sequence length="460" mass="52451">MATLPVPGDLIPEILSRLGVKGLLRFRCVSKPWCSLIDDPDFIKLHLSRSRKTNTHFSLVFQVCHLIPVDFNSFFIPPTLNHPFSDEAFCSEVLGSCNGLLALHNGEQDIALCNPLKRKSHMLPFNEIKFPPYFCFLQFIVYGFGHDPISDDYKLVRMVQYDGKDDDSFGSEVKVYSLRTNSWRRIKDFPFYLYKRAGGYLQGEYGVLANNALHWVVSKKPNLILRALLLLLISGLRNIVCDQQEGHGKEKKKGDGKEKQKKEEHQEISSNSTFPAPAKQTLISLLFSKHAISSPSISTQLNHPFSDEAFCTEVLGSCNGLLALHNGEQDIALWNPLKRKSHMLPLNEIKFPPYFCFLQFIVYGFGHDPISDDYKLVRMVQFSGKDDDSFGSEVKVYSLRTNSWKRIKDFPCYLYKRADGYLQGEYGVFANNALHWVVSKKPKSDTKSFIVAFDIGTEEY</sequence>
<feature type="region of interest" description="Disordered" evidence="1">
    <location>
        <begin position="245"/>
        <end position="274"/>
    </location>
</feature>
<dbReference type="InterPro" id="IPR006527">
    <property type="entry name" value="F-box-assoc_dom_typ1"/>
</dbReference>
<dbReference type="InterPro" id="IPR050796">
    <property type="entry name" value="SCF_F-box_component"/>
</dbReference>
<dbReference type="Proteomes" id="UP001472677">
    <property type="component" value="Unassembled WGS sequence"/>
</dbReference>
<dbReference type="PROSITE" id="PS50181">
    <property type="entry name" value="FBOX"/>
    <property type="match status" value="1"/>
</dbReference>
<dbReference type="InterPro" id="IPR001810">
    <property type="entry name" value="F-box_dom"/>
</dbReference>
<dbReference type="InterPro" id="IPR036047">
    <property type="entry name" value="F-box-like_dom_sf"/>
</dbReference>
<dbReference type="Gene3D" id="1.20.1280.50">
    <property type="match status" value="1"/>
</dbReference>
<evidence type="ECO:0000259" key="2">
    <source>
        <dbReference type="PROSITE" id="PS50181"/>
    </source>
</evidence>
<dbReference type="NCBIfam" id="TIGR01640">
    <property type="entry name" value="F_box_assoc_1"/>
    <property type="match status" value="2"/>
</dbReference>
<reference evidence="3 4" key="1">
    <citation type="journal article" date="2024" name="G3 (Bethesda)">
        <title>Genome assembly of Hibiscus sabdariffa L. provides insights into metabolisms of medicinal natural products.</title>
        <authorList>
            <person name="Kim T."/>
        </authorList>
    </citation>
    <scope>NUCLEOTIDE SEQUENCE [LARGE SCALE GENOMIC DNA]</scope>
    <source>
        <strain evidence="3">TK-2024</strain>
        <tissue evidence="3">Old leaves</tissue>
    </source>
</reference>
<feature type="compositionally biased region" description="Basic and acidic residues" evidence="1">
    <location>
        <begin position="245"/>
        <end position="267"/>
    </location>
</feature>
<dbReference type="EMBL" id="JBBPBM010000118">
    <property type="protein sequence ID" value="KAK8506329.1"/>
    <property type="molecule type" value="Genomic_DNA"/>
</dbReference>
<dbReference type="InterPro" id="IPR013187">
    <property type="entry name" value="F-box-assoc_dom_typ3"/>
</dbReference>
<gene>
    <name evidence="3" type="ORF">V6N12_034066</name>
</gene>
<dbReference type="PANTHER" id="PTHR31672">
    <property type="entry name" value="BNACNNG10540D PROTEIN"/>
    <property type="match status" value="1"/>
</dbReference>
<dbReference type="SMART" id="SM00256">
    <property type="entry name" value="FBOX"/>
    <property type="match status" value="1"/>
</dbReference>
<dbReference type="SUPFAM" id="SSF81383">
    <property type="entry name" value="F-box domain"/>
    <property type="match status" value="1"/>
</dbReference>
<dbReference type="InterPro" id="IPR017451">
    <property type="entry name" value="F-box-assoc_interact_dom"/>
</dbReference>
<evidence type="ECO:0000313" key="4">
    <source>
        <dbReference type="Proteomes" id="UP001472677"/>
    </source>
</evidence>
<comment type="caution">
    <text evidence="3">The sequence shown here is derived from an EMBL/GenBank/DDBJ whole genome shotgun (WGS) entry which is preliminary data.</text>
</comment>
<feature type="domain" description="F-box" evidence="2">
    <location>
        <begin position="1"/>
        <end position="45"/>
    </location>
</feature>
<accession>A0ABR2BGU0</accession>
<dbReference type="Pfam" id="PF07734">
    <property type="entry name" value="FBA_1"/>
    <property type="match status" value="1"/>
</dbReference>
<dbReference type="CDD" id="cd22157">
    <property type="entry name" value="F-box_AtFBW1-like"/>
    <property type="match status" value="1"/>
</dbReference>
<evidence type="ECO:0000256" key="1">
    <source>
        <dbReference type="SAM" id="MobiDB-lite"/>
    </source>
</evidence>
<dbReference type="Pfam" id="PF08268">
    <property type="entry name" value="FBA_3"/>
    <property type="match status" value="1"/>
</dbReference>
<dbReference type="Pfam" id="PF00646">
    <property type="entry name" value="F-box"/>
    <property type="match status" value="1"/>
</dbReference>
<keyword evidence="4" id="KW-1185">Reference proteome</keyword>
<name>A0ABR2BGU0_9ROSI</name>
<dbReference type="PANTHER" id="PTHR31672:SF13">
    <property type="entry name" value="F-BOX PROTEIN CPR30-LIKE"/>
    <property type="match status" value="1"/>
</dbReference>
<evidence type="ECO:0000313" key="3">
    <source>
        <dbReference type="EMBL" id="KAK8506329.1"/>
    </source>
</evidence>
<protein>
    <recommendedName>
        <fullName evidence="2">F-box domain-containing protein</fullName>
    </recommendedName>
</protein>
<organism evidence="3 4">
    <name type="scientific">Hibiscus sabdariffa</name>
    <name type="common">roselle</name>
    <dbReference type="NCBI Taxonomy" id="183260"/>
    <lineage>
        <taxon>Eukaryota</taxon>
        <taxon>Viridiplantae</taxon>
        <taxon>Streptophyta</taxon>
        <taxon>Embryophyta</taxon>
        <taxon>Tracheophyta</taxon>
        <taxon>Spermatophyta</taxon>
        <taxon>Magnoliopsida</taxon>
        <taxon>eudicotyledons</taxon>
        <taxon>Gunneridae</taxon>
        <taxon>Pentapetalae</taxon>
        <taxon>rosids</taxon>
        <taxon>malvids</taxon>
        <taxon>Malvales</taxon>
        <taxon>Malvaceae</taxon>
        <taxon>Malvoideae</taxon>
        <taxon>Hibiscus</taxon>
    </lineage>
</organism>